<feature type="compositionally biased region" description="Low complexity" evidence="6">
    <location>
        <begin position="45"/>
        <end position="55"/>
    </location>
</feature>
<feature type="chain" id="PRO_5038597334" description="ABC transporter substrate-binding protein" evidence="7">
    <location>
        <begin position="31"/>
        <end position="472"/>
    </location>
</feature>
<dbReference type="InterPro" id="IPR050490">
    <property type="entry name" value="Bact_solute-bd_prot1"/>
</dbReference>
<evidence type="ECO:0000256" key="3">
    <source>
        <dbReference type="ARBA" id="ARBA00023136"/>
    </source>
</evidence>
<keyword evidence="3" id="KW-0472">Membrane</keyword>
<feature type="region of interest" description="Disordered" evidence="6">
    <location>
        <begin position="45"/>
        <end position="65"/>
    </location>
</feature>
<keyword evidence="4" id="KW-0564">Palmitate</keyword>
<dbReference type="PROSITE" id="PS51257">
    <property type="entry name" value="PROKAR_LIPOPROTEIN"/>
    <property type="match status" value="1"/>
</dbReference>
<evidence type="ECO:0000313" key="8">
    <source>
        <dbReference type="EMBL" id="ANY70258.1"/>
    </source>
</evidence>
<dbReference type="PANTHER" id="PTHR43649:SF33">
    <property type="entry name" value="POLYGALACTURONAN_RHAMNOGALACTURONAN-BINDING PROTEIN YTCQ"/>
    <property type="match status" value="1"/>
</dbReference>
<dbReference type="Gene3D" id="3.40.190.10">
    <property type="entry name" value="Periplasmic binding protein-like II"/>
    <property type="match status" value="1"/>
</dbReference>
<keyword evidence="2 7" id="KW-0732">Signal</keyword>
<reference evidence="8" key="1">
    <citation type="submission" date="2016-08" db="EMBL/GenBank/DDBJ databases">
        <title>Complete Genome Seqeunce of Paenibacillus sp. BIHB 4019 from tea rhizoplane.</title>
        <authorList>
            <person name="Thakur R."/>
            <person name="Swarnkar M.K."/>
            <person name="Gulati A."/>
        </authorList>
    </citation>
    <scope>NUCLEOTIDE SEQUENCE [LARGE SCALE GENOMIC DNA]</scope>
    <source>
        <strain evidence="8">BIHB4019</strain>
    </source>
</reference>
<evidence type="ECO:0008006" key="9">
    <source>
        <dbReference type="Google" id="ProtNLM"/>
    </source>
</evidence>
<evidence type="ECO:0000256" key="5">
    <source>
        <dbReference type="ARBA" id="ARBA00023288"/>
    </source>
</evidence>
<evidence type="ECO:0000256" key="1">
    <source>
        <dbReference type="ARBA" id="ARBA00022475"/>
    </source>
</evidence>
<dbReference type="Pfam" id="PF01547">
    <property type="entry name" value="SBP_bac_1"/>
    <property type="match status" value="1"/>
</dbReference>
<name>A0A1B2DRC8_9BACL</name>
<evidence type="ECO:0000256" key="7">
    <source>
        <dbReference type="SAM" id="SignalP"/>
    </source>
</evidence>
<proteinExistence type="predicted"/>
<evidence type="ECO:0000256" key="2">
    <source>
        <dbReference type="ARBA" id="ARBA00022729"/>
    </source>
</evidence>
<feature type="signal peptide" evidence="7">
    <location>
        <begin position="1"/>
        <end position="30"/>
    </location>
</feature>
<dbReference type="PANTHER" id="PTHR43649">
    <property type="entry name" value="ARABINOSE-BINDING PROTEIN-RELATED"/>
    <property type="match status" value="1"/>
</dbReference>
<keyword evidence="1" id="KW-1003">Cell membrane</keyword>
<protein>
    <recommendedName>
        <fullName evidence="9">ABC transporter substrate-binding protein</fullName>
    </recommendedName>
</protein>
<gene>
    <name evidence="8" type="ORF">BBD42_29970</name>
</gene>
<dbReference type="AlphaFoldDB" id="A0A1B2DRC8"/>
<dbReference type="EMBL" id="CP016808">
    <property type="protein sequence ID" value="ANY70258.1"/>
    <property type="molecule type" value="Genomic_DNA"/>
</dbReference>
<sequence length="472" mass="52361">MKQMKKMKSMMLILLTAGLMILSACSSNNAGNAIATQAPAASATATAAEETIAPSQEPEPPAADLGGREIRISHWWDATPDGDSEADELARERIKKVEEKYNVKIKYLNTEYWSTTEKLSSSVMSGDPFAEIVRLPDGFIWGLMQGGFLTPLEDYLKDTRIAPDVVEAMRFGGDHVFGLESWYNPNDTGMFYNKRIFKEAGLKDPQQLMDEDNWNWTAMLDAAKKLTVDNNGDGKADQYGLAGAHYVFSELLIASNGGIIYDEANKKVAFDSPASMEALNFLYSLYNEHKVVKKNEGNDWEDPAKYFAEGTIAMYPGGLWEIEGRLQDKMKDEWGYVYLPKGPQADTYLDPLGQTAAYVIPKGVKDADVIVKIWEELQDFDNWQENRRLWQENVLPDESSIANAMNDDGKVQRVFGGRFGGLGIKDQLDSVTGKFVKGEITPATGVAQVIGPAQAAAEKVLKGEQDKKDDKK</sequence>
<accession>A0A1B2DRC8</accession>
<evidence type="ECO:0000256" key="4">
    <source>
        <dbReference type="ARBA" id="ARBA00023139"/>
    </source>
</evidence>
<organism evidence="8">
    <name type="scientific">Paenibacillus sp. BIHB 4019</name>
    <dbReference type="NCBI Taxonomy" id="1870819"/>
    <lineage>
        <taxon>Bacteria</taxon>
        <taxon>Bacillati</taxon>
        <taxon>Bacillota</taxon>
        <taxon>Bacilli</taxon>
        <taxon>Bacillales</taxon>
        <taxon>Paenibacillaceae</taxon>
        <taxon>Paenibacillus</taxon>
    </lineage>
</organism>
<dbReference type="InterPro" id="IPR006059">
    <property type="entry name" value="SBP"/>
</dbReference>
<dbReference type="SUPFAM" id="SSF53850">
    <property type="entry name" value="Periplasmic binding protein-like II"/>
    <property type="match status" value="1"/>
</dbReference>
<evidence type="ECO:0000256" key="6">
    <source>
        <dbReference type="SAM" id="MobiDB-lite"/>
    </source>
</evidence>
<keyword evidence="5" id="KW-0449">Lipoprotein</keyword>